<sequence>MYHKKANIGFTLIELLVTLAILGLITALAAPSVNAWLSSRSTDAQRQELSSTLALLPLKAVSAGQSLYVESASELIDNTAGVTISSPIIVLENGYCKGGKIIIGRGNSQKRYTVNAPFCELMMDIENAS</sequence>
<reference evidence="1 2" key="1">
    <citation type="submission" date="2022-10" db="EMBL/GenBank/DDBJ databases">
        <title>Alteromonas sp. chi3 Genome sequencing.</title>
        <authorList>
            <person name="Park S."/>
        </authorList>
    </citation>
    <scope>NUCLEOTIDE SEQUENCE [LARGE SCALE GENOMIC DNA]</scope>
    <source>
        <strain evidence="2">chi3</strain>
    </source>
</reference>
<dbReference type="NCBIfam" id="TIGR02532">
    <property type="entry name" value="IV_pilin_GFxxxE"/>
    <property type="match status" value="1"/>
</dbReference>
<dbReference type="Proteomes" id="UP001218788">
    <property type="component" value="Unassembled WGS sequence"/>
</dbReference>
<proteinExistence type="predicted"/>
<dbReference type="Gene3D" id="3.30.700.10">
    <property type="entry name" value="Glycoprotein, Type 4 Pilin"/>
    <property type="match status" value="1"/>
</dbReference>
<keyword evidence="2" id="KW-1185">Reference proteome</keyword>
<dbReference type="SUPFAM" id="SSF54523">
    <property type="entry name" value="Pili subunits"/>
    <property type="match status" value="1"/>
</dbReference>
<organism evidence="1 2">
    <name type="scientific">Alteromonas gilva</name>
    <dbReference type="NCBI Taxonomy" id="2987522"/>
    <lineage>
        <taxon>Bacteria</taxon>
        <taxon>Pseudomonadati</taxon>
        <taxon>Pseudomonadota</taxon>
        <taxon>Gammaproteobacteria</taxon>
        <taxon>Alteromonadales</taxon>
        <taxon>Alteromonadaceae</taxon>
        <taxon>Alteromonas/Salinimonas group</taxon>
        <taxon>Alteromonas</taxon>
    </lineage>
</organism>
<accession>A0ABT5L7G9</accession>
<dbReference type="RefSeq" id="WP_273642925.1">
    <property type="nucleotide sequence ID" value="NZ_JAQQXP010000005.1"/>
</dbReference>
<evidence type="ECO:0000313" key="2">
    <source>
        <dbReference type="Proteomes" id="UP001218788"/>
    </source>
</evidence>
<dbReference type="Pfam" id="PF07963">
    <property type="entry name" value="N_methyl"/>
    <property type="match status" value="1"/>
</dbReference>
<comment type="caution">
    <text evidence="1">The sequence shown here is derived from an EMBL/GenBank/DDBJ whole genome shotgun (WGS) entry which is preliminary data.</text>
</comment>
<dbReference type="EMBL" id="JAQQXP010000005">
    <property type="protein sequence ID" value="MDC8833007.1"/>
    <property type="molecule type" value="Genomic_DNA"/>
</dbReference>
<name>A0ABT5L7G9_9ALTE</name>
<gene>
    <name evidence="1" type="ORF">OIK42_19810</name>
</gene>
<protein>
    <submittedName>
        <fullName evidence="1">Prepilin-type N-terminal cleavage/methylation domain-containing protein</fullName>
    </submittedName>
</protein>
<evidence type="ECO:0000313" key="1">
    <source>
        <dbReference type="EMBL" id="MDC8833007.1"/>
    </source>
</evidence>
<dbReference type="InterPro" id="IPR045584">
    <property type="entry name" value="Pilin-like"/>
</dbReference>
<dbReference type="InterPro" id="IPR012902">
    <property type="entry name" value="N_methyl_site"/>
</dbReference>